<dbReference type="AlphaFoldDB" id="A0A951UKF5"/>
<name>A0A951UKF5_9NOST</name>
<evidence type="ECO:0000313" key="1">
    <source>
        <dbReference type="EMBL" id="MBW4565385.1"/>
    </source>
</evidence>
<reference evidence="1" key="2">
    <citation type="journal article" date="2022" name="Microbiol. Resour. Announc.">
        <title>Metagenome Sequencing to Explore Phylogenomics of Terrestrial Cyanobacteria.</title>
        <authorList>
            <person name="Ward R.D."/>
            <person name="Stajich J.E."/>
            <person name="Johansen J.R."/>
            <person name="Huntemann M."/>
            <person name="Clum A."/>
            <person name="Foster B."/>
            <person name="Foster B."/>
            <person name="Roux S."/>
            <person name="Palaniappan K."/>
            <person name="Varghese N."/>
            <person name="Mukherjee S."/>
            <person name="Reddy T.B.K."/>
            <person name="Daum C."/>
            <person name="Copeland A."/>
            <person name="Chen I.A."/>
            <person name="Ivanova N.N."/>
            <person name="Kyrpides N.C."/>
            <person name="Shapiro N."/>
            <person name="Eloe-Fadrosh E.A."/>
            <person name="Pietrasiak N."/>
        </authorList>
    </citation>
    <scope>NUCLEOTIDE SEQUENCE</scope>
    <source>
        <strain evidence="1">JT2-VF2</strain>
    </source>
</reference>
<proteinExistence type="predicted"/>
<evidence type="ECO:0000313" key="2">
    <source>
        <dbReference type="Proteomes" id="UP000715781"/>
    </source>
</evidence>
<organism evidence="1 2">
    <name type="scientific">Mojavia pulchra JT2-VF2</name>
    <dbReference type="NCBI Taxonomy" id="287848"/>
    <lineage>
        <taxon>Bacteria</taxon>
        <taxon>Bacillati</taxon>
        <taxon>Cyanobacteriota</taxon>
        <taxon>Cyanophyceae</taxon>
        <taxon>Nostocales</taxon>
        <taxon>Nostocaceae</taxon>
    </lineage>
</organism>
<comment type="caution">
    <text evidence="1">The sequence shown here is derived from an EMBL/GenBank/DDBJ whole genome shotgun (WGS) entry which is preliminary data.</text>
</comment>
<gene>
    <name evidence="1" type="ORF">KME32_30740</name>
</gene>
<sequence>MNLTFANENLQIEWEWYEQLLAFNFNGAFVIPLNHIKAVSTAQPESSWLDIRNPGSFIPGIIKAGSYYSSKGKEFWYVTQDQHYLTLELKDESFKRIILTIEENQVWLESINQYISNK</sequence>
<protein>
    <submittedName>
        <fullName evidence="1">Uncharacterized protein</fullName>
    </submittedName>
</protein>
<dbReference type="Proteomes" id="UP000715781">
    <property type="component" value="Unassembled WGS sequence"/>
</dbReference>
<reference evidence="1" key="1">
    <citation type="submission" date="2021-05" db="EMBL/GenBank/DDBJ databases">
        <authorList>
            <person name="Pietrasiak N."/>
            <person name="Ward R."/>
            <person name="Stajich J.E."/>
            <person name="Kurbessoian T."/>
        </authorList>
    </citation>
    <scope>NUCLEOTIDE SEQUENCE</scope>
    <source>
        <strain evidence="1">JT2-VF2</strain>
    </source>
</reference>
<accession>A0A951UKF5</accession>
<dbReference type="EMBL" id="JAHHHN010000036">
    <property type="protein sequence ID" value="MBW4565385.1"/>
    <property type="molecule type" value="Genomic_DNA"/>
</dbReference>